<reference evidence="4 5" key="1">
    <citation type="submission" date="2014-02" db="EMBL/GenBank/DDBJ databases">
        <title>The small core and large imbalanced accessory genome model reveals a collaborative survival strategy of Sorangium cellulosum strains in nature.</title>
        <authorList>
            <person name="Han K."/>
            <person name="Peng R."/>
            <person name="Blom J."/>
            <person name="Li Y.-Z."/>
        </authorList>
    </citation>
    <scope>NUCLEOTIDE SEQUENCE [LARGE SCALE GENOMIC DNA]</scope>
    <source>
        <strain evidence="4 5">So0007-03</strain>
    </source>
</reference>
<dbReference type="InterPro" id="IPR007560">
    <property type="entry name" value="Restrct_endonuc_IV_Mrr"/>
</dbReference>
<dbReference type="InterPro" id="IPR011006">
    <property type="entry name" value="CheY-like_superfamily"/>
</dbReference>
<dbReference type="AlphaFoldDB" id="A0A150TH58"/>
<evidence type="ECO:0000256" key="2">
    <source>
        <dbReference type="PROSITE-ProRule" id="PRU00169"/>
    </source>
</evidence>
<dbReference type="GO" id="GO:0009307">
    <property type="term" value="P:DNA restriction-modification system"/>
    <property type="evidence" value="ECO:0007669"/>
    <property type="project" value="InterPro"/>
</dbReference>
<evidence type="ECO:0000259" key="3">
    <source>
        <dbReference type="PROSITE" id="PS50110"/>
    </source>
</evidence>
<evidence type="ECO:0000313" key="4">
    <source>
        <dbReference type="EMBL" id="KYG03818.1"/>
    </source>
</evidence>
<dbReference type="InterPro" id="IPR011335">
    <property type="entry name" value="Restrct_endonuc-II-like"/>
</dbReference>
<evidence type="ECO:0000313" key="5">
    <source>
        <dbReference type="Proteomes" id="UP000075502"/>
    </source>
</evidence>
<dbReference type="GO" id="GO:0004519">
    <property type="term" value="F:endonuclease activity"/>
    <property type="evidence" value="ECO:0007669"/>
    <property type="project" value="InterPro"/>
</dbReference>
<dbReference type="Pfam" id="PF04471">
    <property type="entry name" value="Mrr_cat"/>
    <property type="match status" value="1"/>
</dbReference>
<feature type="modified residue" description="4-aspartylphosphate" evidence="2">
    <location>
        <position position="55"/>
    </location>
</feature>
<dbReference type="CDD" id="cd00156">
    <property type="entry name" value="REC"/>
    <property type="match status" value="1"/>
</dbReference>
<name>A0A150TH58_SORCE</name>
<sequence>MSGDGRILIVDDHPPFLETYEEILAAEGYAVETATSHAEALRRLDEPGWAVVLVDQKLQGPGGPDTGLGLIGEARRRAPGAKVLLVTAYASTEAVERAFREGAYDYLEKTAVFEALLRVKVRNAAEAVRERWLATLDMNETERAIRATWADAQKERDRNRRGIHLERLMALLLKTLPGFERLDTRLRNEVEEIDIIVQNGSTDPFWQKESPYLLVECKNWSKHVGSKELRDLWAKMEGRFDRCRLALLVAPGGIADTVPELQLRKAEKGLLVVLIGPGDLDELVQRRDRSEALQEMHRRAVMGATARKGDEAP</sequence>
<dbReference type="Proteomes" id="UP000075502">
    <property type="component" value="Unassembled WGS sequence"/>
</dbReference>
<dbReference type="Gene3D" id="3.40.50.2300">
    <property type="match status" value="1"/>
</dbReference>
<gene>
    <name evidence="4" type="ORF">BE21_04315</name>
</gene>
<comment type="caution">
    <text evidence="4">The sequence shown here is derived from an EMBL/GenBank/DDBJ whole genome shotgun (WGS) entry which is preliminary data.</text>
</comment>
<dbReference type="Pfam" id="PF00072">
    <property type="entry name" value="Response_reg"/>
    <property type="match status" value="1"/>
</dbReference>
<dbReference type="SMART" id="SM00448">
    <property type="entry name" value="REC"/>
    <property type="match status" value="1"/>
</dbReference>
<feature type="domain" description="Response regulatory" evidence="3">
    <location>
        <begin position="6"/>
        <end position="124"/>
    </location>
</feature>
<dbReference type="PANTHER" id="PTHR44591:SF25">
    <property type="entry name" value="CHEMOTAXIS TWO-COMPONENT RESPONSE REGULATOR"/>
    <property type="match status" value="1"/>
</dbReference>
<protein>
    <recommendedName>
        <fullName evidence="3">Response regulatory domain-containing protein</fullName>
    </recommendedName>
</protein>
<dbReference type="InterPro" id="IPR001789">
    <property type="entry name" value="Sig_transdc_resp-reg_receiver"/>
</dbReference>
<evidence type="ECO:0000256" key="1">
    <source>
        <dbReference type="ARBA" id="ARBA00022553"/>
    </source>
</evidence>
<accession>A0A150TH58</accession>
<dbReference type="PANTHER" id="PTHR44591">
    <property type="entry name" value="STRESS RESPONSE REGULATOR PROTEIN 1"/>
    <property type="match status" value="1"/>
</dbReference>
<dbReference type="GO" id="GO:0000160">
    <property type="term" value="P:phosphorelay signal transduction system"/>
    <property type="evidence" value="ECO:0007669"/>
    <property type="project" value="InterPro"/>
</dbReference>
<dbReference type="SUPFAM" id="SSF52172">
    <property type="entry name" value="CheY-like"/>
    <property type="match status" value="1"/>
</dbReference>
<dbReference type="GO" id="GO:0003677">
    <property type="term" value="F:DNA binding"/>
    <property type="evidence" value="ECO:0007669"/>
    <property type="project" value="InterPro"/>
</dbReference>
<organism evidence="4 5">
    <name type="scientific">Sorangium cellulosum</name>
    <name type="common">Polyangium cellulosum</name>
    <dbReference type="NCBI Taxonomy" id="56"/>
    <lineage>
        <taxon>Bacteria</taxon>
        <taxon>Pseudomonadati</taxon>
        <taxon>Myxococcota</taxon>
        <taxon>Polyangia</taxon>
        <taxon>Polyangiales</taxon>
        <taxon>Polyangiaceae</taxon>
        <taxon>Sorangium</taxon>
    </lineage>
</organism>
<dbReference type="PROSITE" id="PS50110">
    <property type="entry name" value="RESPONSE_REGULATORY"/>
    <property type="match status" value="1"/>
</dbReference>
<proteinExistence type="predicted"/>
<dbReference type="EMBL" id="JEME01002578">
    <property type="protein sequence ID" value="KYG03818.1"/>
    <property type="molecule type" value="Genomic_DNA"/>
</dbReference>
<keyword evidence="1 2" id="KW-0597">Phosphoprotein</keyword>
<dbReference type="InterPro" id="IPR050595">
    <property type="entry name" value="Bact_response_regulator"/>
</dbReference>
<dbReference type="SUPFAM" id="SSF52980">
    <property type="entry name" value="Restriction endonuclease-like"/>
    <property type="match status" value="1"/>
</dbReference>